<dbReference type="InterPro" id="IPR018251">
    <property type="entry name" value="Crust_neurhormone_CS"/>
</dbReference>
<keyword evidence="4" id="KW-0372">Hormone</keyword>
<feature type="modified residue" description="Pyrrolidone carboxylic acid; partial" evidence="8">
    <location>
        <position position="70"/>
    </location>
</feature>
<keyword evidence="12" id="KW-1185">Reference proteome</keyword>
<keyword evidence="8" id="KW-0873">Pyrrolidone carboxylic acid</keyword>
<feature type="disulfide bond" evidence="9">
    <location>
        <begin position="76"/>
        <end position="112"/>
    </location>
</feature>
<dbReference type="SUPFAM" id="SSF81778">
    <property type="entry name" value="Crustacean CHH/MIH/GIH neurohormone"/>
    <property type="match status" value="1"/>
</dbReference>
<feature type="signal peptide" evidence="10">
    <location>
        <begin position="1"/>
        <end position="19"/>
    </location>
</feature>
<dbReference type="PANTHER" id="PTHR35981">
    <property type="entry name" value="ION TRANSPORT PEPTIDE, ISOFORM C"/>
    <property type="match status" value="1"/>
</dbReference>
<evidence type="ECO:0000256" key="9">
    <source>
        <dbReference type="PIRSR" id="PIRSR631098-51"/>
    </source>
</evidence>
<dbReference type="AlphaFoldDB" id="A0AAE1EQ10"/>
<keyword evidence="5" id="KW-0027">Amidation</keyword>
<reference evidence="11" key="1">
    <citation type="submission" date="2023-10" db="EMBL/GenBank/DDBJ databases">
        <title>Genome assemblies of two species of porcelain crab, Petrolisthes cinctipes and Petrolisthes manimaculis (Anomura: Porcellanidae).</title>
        <authorList>
            <person name="Angst P."/>
        </authorList>
    </citation>
    <scope>NUCLEOTIDE SEQUENCE</scope>
    <source>
        <strain evidence="11">PB745_01</strain>
        <tissue evidence="11">Gill</tissue>
    </source>
</reference>
<evidence type="ECO:0000256" key="10">
    <source>
        <dbReference type="SAM" id="SignalP"/>
    </source>
</evidence>
<sequence>ISVMVFTVVVLMAIVIQEGGVLVQARALDGPGKLERLLSALSLPQSDTQLTSGLSSSFDLLPEHPMEKRQVFDKSCKGVYSRSLFSKLDAVCDDCYNLYRKSHVSIMCKSNCYANDVFKQCLRELLLEDVLGEYVRAVQTVGK</sequence>
<evidence type="ECO:0000256" key="4">
    <source>
        <dbReference type="ARBA" id="ARBA00022702"/>
    </source>
</evidence>
<evidence type="ECO:0000256" key="3">
    <source>
        <dbReference type="ARBA" id="ARBA00022525"/>
    </source>
</evidence>
<comment type="similarity">
    <text evidence="2">Belongs to the arthropod CHH/MIH/GIH/VIH hormone family.</text>
</comment>
<keyword evidence="6 9" id="KW-1015">Disulfide bond</keyword>
<evidence type="ECO:0000313" key="11">
    <source>
        <dbReference type="EMBL" id="KAK3859211.1"/>
    </source>
</evidence>
<dbReference type="PRINTS" id="PR00550">
    <property type="entry name" value="HYPRGLYCEMIC"/>
</dbReference>
<evidence type="ECO:0000256" key="1">
    <source>
        <dbReference type="ARBA" id="ARBA00004613"/>
    </source>
</evidence>
<dbReference type="InterPro" id="IPR035957">
    <property type="entry name" value="Crust_neurohorm_sf"/>
</dbReference>
<feature type="disulfide bond" evidence="9">
    <location>
        <begin position="92"/>
        <end position="108"/>
    </location>
</feature>
<feature type="disulfide bond" evidence="9">
    <location>
        <begin position="95"/>
        <end position="121"/>
    </location>
</feature>
<accession>A0AAE1EQ10</accession>
<dbReference type="GO" id="GO:0005576">
    <property type="term" value="C:extracellular region"/>
    <property type="evidence" value="ECO:0007669"/>
    <property type="project" value="UniProtKB-SubCell"/>
</dbReference>
<dbReference type="PANTHER" id="PTHR35981:SF2">
    <property type="entry name" value="ION TRANSPORT PEPTIDE, ISOFORM C"/>
    <property type="match status" value="1"/>
</dbReference>
<evidence type="ECO:0000256" key="8">
    <source>
        <dbReference type="PIRSR" id="PIRSR631098-50"/>
    </source>
</evidence>
<evidence type="ECO:0000256" key="6">
    <source>
        <dbReference type="ARBA" id="ARBA00023157"/>
    </source>
</evidence>
<dbReference type="InterPro" id="IPR000346">
    <property type="entry name" value="Hyperglycemic1"/>
</dbReference>
<dbReference type="InterPro" id="IPR031098">
    <property type="entry name" value="Crust_neurohorm"/>
</dbReference>
<evidence type="ECO:0000256" key="2">
    <source>
        <dbReference type="ARBA" id="ARBA00005447"/>
    </source>
</evidence>
<dbReference type="Pfam" id="PF01147">
    <property type="entry name" value="Crust_neurohorm"/>
    <property type="match status" value="1"/>
</dbReference>
<feature type="non-terminal residue" evidence="11">
    <location>
        <position position="1"/>
    </location>
</feature>
<protein>
    <recommendedName>
        <fullName evidence="13">Crustacean hyperglycemic hormone</fullName>
    </recommendedName>
</protein>
<dbReference type="Gene3D" id="1.10.2010.10">
    <property type="entry name" value="Crustacean CHH/MIH/GIH neurohormone"/>
    <property type="match status" value="1"/>
</dbReference>
<proteinExistence type="inferred from homology"/>
<name>A0AAE1EQ10_PETCI</name>
<dbReference type="PRINTS" id="PR00548">
    <property type="entry name" value="HYPRGLYCEMC1"/>
</dbReference>
<comment type="subcellular location">
    <subcellularLocation>
        <location evidence="1">Secreted</location>
    </subcellularLocation>
</comment>
<dbReference type="GO" id="GO:0005184">
    <property type="term" value="F:neuropeptide hormone activity"/>
    <property type="evidence" value="ECO:0007669"/>
    <property type="project" value="InterPro"/>
</dbReference>
<gene>
    <name evidence="11" type="ORF">Pcinc_034650</name>
</gene>
<keyword evidence="3" id="KW-0964">Secreted</keyword>
<keyword evidence="10" id="KW-0732">Signal</keyword>
<dbReference type="PROSITE" id="PS01250">
    <property type="entry name" value="CHH_MIH_GIH"/>
    <property type="match status" value="1"/>
</dbReference>
<organism evidence="11 12">
    <name type="scientific">Petrolisthes cinctipes</name>
    <name type="common">Flat porcelain crab</name>
    <dbReference type="NCBI Taxonomy" id="88211"/>
    <lineage>
        <taxon>Eukaryota</taxon>
        <taxon>Metazoa</taxon>
        <taxon>Ecdysozoa</taxon>
        <taxon>Arthropoda</taxon>
        <taxon>Crustacea</taxon>
        <taxon>Multicrustacea</taxon>
        <taxon>Malacostraca</taxon>
        <taxon>Eumalacostraca</taxon>
        <taxon>Eucarida</taxon>
        <taxon>Decapoda</taxon>
        <taxon>Pleocyemata</taxon>
        <taxon>Anomura</taxon>
        <taxon>Galatheoidea</taxon>
        <taxon>Porcellanidae</taxon>
        <taxon>Petrolisthes</taxon>
    </lineage>
</organism>
<dbReference type="Proteomes" id="UP001286313">
    <property type="component" value="Unassembled WGS sequence"/>
</dbReference>
<evidence type="ECO:0000256" key="5">
    <source>
        <dbReference type="ARBA" id="ARBA00022815"/>
    </source>
</evidence>
<dbReference type="InterPro" id="IPR001166">
    <property type="entry name" value="Hyperglycemic"/>
</dbReference>
<dbReference type="EMBL" id="JAWQEG010005081">
    <property type="protein sequence ID" value="KAK3859211.1"/>
    <property type="molecule type" value="Genomic_DNA"/>
</dbReference>
<evidence type="ECO:0000313" key="12">
    <source>
        <dbReference type="Proteomes" id="UP001286313"/>
    </source>
</evidence>
<feature type="chain" id="PRO_5042125401" description="Crustacean hyperglycemic hormone" evidence="10">
    <location>
        <begin position="20"/>
        <end position="143"/>
    </location>
</feature>
<comment type="caution">
    <text evidence="11">The sequence shown here is derived from an EMBL/GenBank/DDBJ whole genome shotgun (WGS) entry which is preliminary data.</text>
</comment>
<keyword evidence="7" id="KW-0527">Neuropeptide</keyword>
<evidence type="ECO:0000256" key="7">
    <source>
        <dbReference type="ARBA" id="ARBA00023320"/>
    </source>
</evidence>
<evidence type="ECO:0008006" key="13">
    <source>
        <dbReference type="Google" id="ProtNLM"/>
    </source>
</evidence>
<dbReference type="GO" id="GO:0007623">
    <property type="term" value="P:circadian rhythm"/>
    <property type="evidence" value="ECO:0007669"/>
    <property type="project" value="TreeGrafter"/>
</dbReference>
<dbReference type="GO" id="GO:0007218">
    <property type="term" value="P:neuropeptide signaling pathway"/>
    <property type="evidence" value="ECO:0007669"/>
    <property type="project" value="UniProtKB-KW"/>
</dbReference>